<accession>A0ABT7LBJ5</accession>
<dbReference type="EMBL" id="JASTZU010000063">
    <property type="protein sequence ID" value="MDL4843241.1"/>
    <property type="molecule type" value="Genomic_DNA"/>
</dbReference>
<name>A0ABT7LBJ5_9BACI</name>
<reference evidence="2 3" key="1">
    <citation type="submission" date="2023-06" db="EMBL/GenBank/DDBJ databases">
        <title>Aquibacillus rhizosphaerae LR5S19.</title>
        <authorList>
            <person name="Sun J.-Q."/>
        </authorList>
    </citation>
    <scope>NUCLEOTIDE SEQUENCE [LARGE SCALE GENOMIC DNA]</scope>
    <source>
        <strain evidence="2 3">LR5S19</strain>
    </source>
</reference>
<evidence type="ECO:0000313" key="3">
    <source>
        <dbReference type="Proteomes" id="UP001235343"/>
    </source>
</evidence>
<dbReference type="Proteomes" id="UP001235343">
    <property type="component" value="Unassembled WGS sequence"/>
</dbReference>
<dbReference type="RefSeq" id="WP_285934538.1">
    <property type="nucleotide sequence ID" value="NZ_JASTZU010000063.1"/>
</dbReference>
<evidence type="ECO:0000313" key="2">
    <source>
        <dbReference type="EMBL" id="MDL4843241.1"/>
    </source>
</evidence>
<keyword evidence="1" id="KW-0812">Transmembrane</keyword>
<evidence type="ECO:0000256" key="1">
    <source>
        <dbReference type="SAM" id="Phobius"/>
    </source>
</evidence>
<sequence>MIQHETPDYFFKNEVHIVKRMKRKDESNAERVVYGAMLGVIAAILQTSGMFGGIGLLISALSSLPIVLAALRSLQTSFLTYLVTFALLSMIQPGEAYLYLFTTGLLGLSMGFTFRTFKKGWMIVIFSAVALMLVILFLLFVIQFPVLGPSVGEELDLRMVIYIFLFTLMYSFIWMKGIIFIVNKYAAIAGE</sequence>
<keyword evidence="3" id="KW-1185">Reference proteome</keyword>
<comment type="caution">
    <text evidence="2">The sequence shown here is derived from an EMBL/GenBank/DDBJ whole genome shotgun (WGS) entry which is preliminary data.</text>
</comment>
<organism evidence="2 3">
    <name type="scientific">Aquibacillus rhizosphaerae</name>
    <dbReference type="NCBI Taxonomy" id="3051431"/>
    <lineage>
        <taxon>Bacteria</taxon>
        <taxon>Bacillati</taxon>
        <taxon>Bacillota</taxon>
        <taxon>Bacilli</taxon>
        <taxon>Bacillales</taxon>
        <taxon>Bacillaceae</taxon>
        <taxon>Aquibacillus</taxon>
    </lineage>
</organism>
<feature type="transmembrane region" description="Helical" evidence="1">
    <location>
        <begin position="32"/>
        <end position="58"/>
    </location>
</feature>
<feature type="transmembrane region" description="Helical" evidence="1">
    <location>
        <begin position="159"/>
        <end position="182"/>
    </location>
</feature>
<protein>
    <submittedName>
        <fullName evidence="2">Uncharacterized protein</fullName>
    </submittedName>
</protein>
<feature type="transmembrane region" description="Helical" evidence="1">
    <location>
        <begin position="121"/>
        <end position="147"/>
    </location>
</feature>
<proteinExistence type="predicted"/>
<gene>
    <name evidence="2" type="ORF">QQS35_22650</name>
</gene>
<feature type="transmembrane region" description="Helical" evidence="1">
    <location>
        <begin position="70"/>
        <end position="91"/>
    </location>
</feature>
<keyword evidence="1" id="KW-1133">Transmembrane helix</keyword>
<keyword evidence="1" id="KW-0472">Membrane</keyword>